<dbReference type="STRING" id="1220162.K1V5R4"/>
<feature type="compositionally biased region" description="Basic and acidic residues" evidence="13">
    <location>
        <begin position="181"/>
        <end position="240"/>
    </location>
</feature>
<dbReference type="AlphaFoldDB" id="K1V5R4"/>
<keyword evidence="9" id="KW-0472">Membrane</keyword>
<dbReference type="EMBL" id="AMBO01000372">
    <property type="protein sequence ID" value="EKC99339.1"/>
    <property type="molecule type" value="Genomic_DNA"/>
</dbReference>
<dbReference type="HOGENOM" id="CLU_008024_1_1_1"/>
<dbReference type="InParanoid" id="K1V5R4"/>
<evidence type="ECO:0000256" key="1">
    <source>
        <dbReference type="ARBA" id="ARBA00004434"/>
    </source>
</evidence>
<proteinExistence type="inferred from homology"/>
<evidence type="ECO:0000256" key="3">
    <source>
        <dbReference type="ARBA" id="ARBA00018116"/>
    </source>
</evidence>
<keyword evidence="15" id="KW-1185">Reference proteome</keyword>
<evidence type="ECO:0000313" key="15">
    <source>
        <dbReference type="Proteomes" id="UP000006757"/>
    </source>
</evidence>
<accession>K1V5R4</accession>
<evidence type="ECO:0000256" key="7">
    <source>
        <dbReference type="ARBA" id="ARBA00023054"/>
    </source>
</evidence>
<evidence type="ECO:0000256" key="6">
    <source>
        <dbReference type="ARBA" id="ARBA00022989"/>
    </source>
</evidence>
<evidence type="ECO:0000313" key="14">
    <source>
        <dbReference type="EMBL" id="EKC99339.1"/>
    </source>
</evidence>
<dbReference type="eggNOG" id="KOG1854">
    <property type="taxonomic scope" value="Eukaryota"/>
</dbReference>
<feature type="region of interest" description="Disordered" evidence="13">
    <location>
        <begin position="298"/>
        <end position="334"/>
    </location>
</feature>
<evidence type="ECO:0000256" key="10">
    <source>
        <dbReference type="ARBA" id="ARBA00025571"/>
    </source>
</evidence>
<keyword evidence="4 11" id="KW-0812">Transmembrane</keyword>
<feature type="compositionally biased region" description="Basic and acidic residues" evidence="13">
    <location>
        <begin position="316"/>
        <end position="331"/>
    </location>
</feature>
<dbReference type="Pfam" id="PF09731">
    <property type="entry name" value="Mitofilin"/>
    <property type="match status" value="1"/>
</dbReference>
<keyword evidence="8 11" id="KW-0496">Mitochondrion</keyword>
<dbReference type="Proteomes" id="UP000006757">
    <property type="component" value="Unassembled WGS sequence"/>
</dbReference>
<protein>
    <recommendedName>
        <fullName evidence="3 11">MICOS complex subunit MIC60</fullName>
    </recommendedName>
    <alternativeName>
        <fullName evidence="11">Mitofilin</fullName>
    </alternativeName>
</protein>
<feature type="compositionally biased region" description="Low complexity" evidence="13">
    <location>
        <begin position="241"/>
        <end position="261"/>
    </location>
</feature>
<evidence type="ECO:0000256" key="5">
    <source>
        <dbReference type="ARBA" id="ARBA00022792"/>
    </source>
</evidence>
<evidence type="ECO:0000256" key="2">
    <source>
        <dbReference type="ARBA" id="ARBA00010877"/>
    </source>
</evidence>
<comment type="caution">
    <text evidence="14">The sequence shown here is derived from an EMBL/GenBank/DDBJ whole genome shotgun (WGS) entry which is preliminary data.</text>
</comment>
<dbReference type="OrthoDB" id="10261039at2759"/>
<dbReference type="PANTHER" id="PTHR15415:SF7">
    <property type="entry name" value="MICOS COMPLEX SUBUNIT MIC60"/>
    <property type="match status" value="1"/>
</dbReference>
<feature type="coiled-coil region" evidence="12">
    <location>
        <begin position="407"/>
        <end position="460"/>
    </location>
</feature>
<evidence type="ECO:0000256" key="4">
    <source>
        <dbReference type="ARBA" id="ARBA00022692"/>
    </source>
</evidence>
<keyword evidence="5 11" id="KW-0999">Mitochondrion inner membrane</keyword>
<dbReference type="OMA" id="RESDWQK"/>
<comment type="subcellular location">
    <subcellularLocation>
        <location evidence="1 11">Mitochondrion inner membrane</location>
        <topology evidence="1 11">Single-pass membrane protein</topology>
    </subcellularLocation>
</comment>
<dbReference type="GO" id="GO:0061617">
    <property type="term" value="C:MICOS complex"/>
    <property type="evidence" value="ECO:0007669"/>
    <property type="project" value="TreeGrafter"/>
</dbReference>
<comment type="subunit">
    <text evidence="11">Component of the mitochondrial contact site and cristae organizing system (MICOS) complex.</text>
</comment>
<comment type="function">
    <text evidence="10">Component of the MICOS complex, a large protein complex of the mitochondrial inner membrane that plays crucial roles in the maintenance of crista junctions, inner membrane architecture, and formation of contact sites to the outer membrane. Plays a role in keeping cristae membranes connected to the inner boundary membrane. Also promotes protein import via the mitochondrial intermembrane space assembly (MIA) pathway.</text>
</comment>
<comment type="similarity">
    <text evidence="2 11">Belongs to the MICOS complex subunit Mic60 family.</text>
</comment>
<evidence type="ECO:0000256" key="8">
    <source>
        <dbReference type="ARBA" id="ARBA00023128"/>
    </source>
</evidence>
<dbReference type="Gene3D" id="1.20.120.20">
    <property type="entry name" value="Apolipoprotein"/>
    <property type="match status" value="1"/>
</dbReference>
<evidence type="ECO:0000256" key="13">
    <source>
        <dbReference type="SAM" id="MobiDB-lite"/>
    </source>
</evidence>
<dbReference type="GO" id="GO:0042407">
    <property type="term" value="P:cristae formation"/>
    <property type="evidence" value="ECO:0007669"/>
    <property type="project" value="TreeGrafter"/>
</dbReference>
<feature type="region of interest" description="Disordered" evidence="13">
    <location>
        <begin position="181"/>
        <end position="268"/>
    </location>
</feature>
<organism evidence="14 15">
    <name type="scientific">Trichosporon asahii var. asahii (strain CBS 8904)</name>
    <name type="common">Yeast</name>
    <dbReference type="NCBI Taxonomy" id="1220162"/>
    <lineage>
        <taxon>Eukaryota</taxon>
        <taxon>Fungi</taxon>
        <taxon>Dikarya</taxon>
        <taxon>Basidiomycota</taxon>
        <taxon>Agaricomycotina</taxon>
        <taxon>Tremellomycetes</taxon>
        <taxon>Trichosporonales</taxon>
        <taxon>Trichosporonaceae</taxon>
        <taxon>Trichosporon</taxon>
    </lineage>
</organism>
<dbReference type="PANTHER" id="PTHR15415">
    <property type="entry name" value="MITOFILIN"/>
    <property type="match status" value="1"/>
</dbReference>
<keyword evidence="7 12" id="KW-0175">Coiled coil</keyword>
<gene>
    <name evidence="14" type="ORF">A1Q2_06276</name>
</gene>
<evidence type="ECO:0000256" key="12">
    <source>
        <dbReference type="SAM" id="Coils"/>
    </source>
</evidence>
<dbReference type="InterPro" id="IPR019133">
    <property type="entry name" value="MIC60"/>
</dbReference>
<evidence type="ECO:0000256" key="11">
    <source>
        <dbReference type="RuleBase" id="RU363000"/>
    </source>
</evidence>
<evidence type="ECO:0000256" key="9">
    <source>
        <dbReference type="ARBA" id="ARBA00023136"/>
    </source>
</evidence>
<sequence>MYGQLRHVPARAPRALVQRRALNVSAPARQNIPPTAQAASATIPPNPKKGGALGKLVRYVVIGGLIFYPVSAYVSTKSEPYRDFFVKVPGGEAMADYADANNWEEFGPGTITKQIAKWTGGNKDEDLQRKIEAATRNAEAKAKSAGDEISREAHVAKDALQDKITGLQRVLSNAATEARDKAQELARQAQEKANELSASMKEKAEEVKGKAENAKDRAESAAEESKRRAEAAAESSKRSADSIAQQVQAAAKDAAENAKLAGKSIKQDAKDLKNAIVDKAEEAADTVKEKHDTGAVLTSPAYYPDTARPRSVTTEGVKRQKPDHSNEELWGEKLPVGYEPPPGFYVPPPPKPKTPKAGEKLPLLVPKVKAIAGEEPVIAQLAATIDSLTNSLSSGKGVPSADSSRILKKAQGDLTALNSRISEVKKTEQERLEKTIAEQASKFENKLQEVEQKWKSDEDNLKKNWEDERRKMVDSWRTVLDGELEEQRKVIEQRLKDEVVSQGIELQRRWLRSIKAQVETERGGRLAKLEALTTSLKQLERITLDNSAVLDDNVRLHKIWSALRAVQSKAERGDIAFDDELRVLHALTGDAHAVADNKIVNATLASLEASGIAQTGVKSFPYLASWFANSVAPRIHEAALVPAPENAGVGAHVASNLLSKVMFRPQAGLVEGDSVDAHIARAEWALANKNLDAATREINNLRGWPRKLAEDWLREARRRLEVQQALDVVGTEATLSSLLMV</sequence>
<reference evidence="14 15" key="1">
    <citation type="journal article" date="2012" name="Eukaryot. Cell">
        <title>Genome sequence of the Trichosporon asahii environmental strain CBS 8904.</title>
        <authorList>
            <person name="Yang R.Y."/>
            <person name="Li H.T."/>
            <person name="Zhu H."/>
            <person name="Zhou G.P."/>
            <person name="Wang M."/>
            <person name="Wang L."/>
        </authorList>
    </citation>
    <scope>NUCLEOTIDE SEQUENCE [LARGE SCALE GENOMIC DNA]</scope>
    <source>
        <strain evidence="14 15">CBS 8904</strain>
    </source>
</reference>
<name>K1V5R4_TRIAC</name>
<keyword evidence="6" id="KW-1133">Transmembrane helix</keyword>